<evidence type="ECO:0000313" key="2">
    <source>
        <dbReference type="Proteomes" id="UP000499080"/>
    </source>
</evidence>
<proteinExistence type="predicted"/>
<dbReference type="OrthoDB" id="6465164at2759"/>
<organism evidence="1 2">
    <name type="scientific">Araneus ventricosus</name>
    <name type="common">Orbweaver spider</name>
    <name type="synonym">Epeira ventricosa</name>
    <dbReference type="NCBI Taxonomy" id="182803"/>
    <lineage>
        <taxon>Eukaryota</taxon>
        <taxon>Metazoa</taxon>
        <taxon>Ecdysozoa</taxon>
        <taxon>Arthropoda</taxon>
        <taxon>Chelicerata</taxon>
        <taxon>Arachnida</taxon>
        <taxon>Araneae</taxon>
        <taxon>Araneomorphae</taxon>
        <taxon>Entelegynae</taxon>
        <taxon>Araneoidea</taxon>
        <taxon>Araneidae</taxon>
        <taxon>Araneus</taxon>
    </lineage>
</organism>
<accession>A0A4Y2L1W1</accession>
<protein>
    <submittedName>
        <fullName evidence="1">Uncharacterized protein</fullName>
    </submittedName>
</protein>
<dbReference type="GO" id="GO:0003676">
    <property type="term" value="F:nucleic acid binding"/>
    <property type="evidence" value="ECO:0007669"/>
    <property type="project" value="InterPro"/>
</dbReference>
<name>A0A4Y2L1W1_ARAVE</name>
<comment type="caution">
    <text evidence="1">The sequence shown here is derived from an EMBL/GenBank/DDBJ whole genome shotgun (WGS) entry which is preliminary data.</text>
</comment>
<dbReference type="Gene3D" id="3.30.420.10">
    <property type="entry name" value="Ribonuclease H-like superfamily/Ribonuclease H"/>
    <property type="match status" value="1"/>
</dbReference>
<gene>
    <name evidence="1" type="ORF">AVEN_212799_1</name>
</gene>
<dbReference type="Proteomes" id="UP000499080">
    <property type="component" value="Unassembled WGS sequence"/>
</dbReference>
<reference evidence="1 2" key="1">
    <citation type="journal article" date="2019" name="Sci. Rep.">
        <title>Orb-weaving spider Araneus ventricosus genome elucidates the spidroin gene catalogue.</title>
        <authorList>
            <person name="Kono N."/>
            <person name="Nakamura H."/>
            <person name="Ohtoshi R."/>
            <person name="Moran D.A.P."/>
            <person name="Shinohara A."/>
            <person name="Yoshida Y."/>
            <person name="Fujiwara M."/>
            <person name="Mori M."/>
            <person name="Tomita M."/>
            <person name="Arakawa K."/>
        </authorList>
    </citation>
    <scope>NUCLEOTIDE SEQUENCE [LARGE SCALE GENOMIC DNA]</scope>
</reference>
<sequence length="101" mass="11064">MSIEKKTLLRRGHVMNLQCDHSSRGPHITSCKQHSCPLSADLTSSNFFLWGNLKSKVYHGGVPTLKTLKDNILQAVLSIPSDTLLLAVENVAYRTGTMSGP</sequence>
<dbReference type="InterPro" id="IPR036397">
    <property type="entry name" value="RNaseH_sf"/>
</dbReference>
<dbReference type="AlphaFoldDB" id="A0A4Y2L1W1"/>
<evidence type="ECO:0000313" key="1">
    <source>
        <dbReference type="EMBL" id="GBN07763.1"/>
    </source>
</evidence>
<keyword evidence="2" id="KW-1185">Reference proteome</keyword>
<dbReference type="EMBL" id="BGPR01005186">
    <property type="protein sequence ID" value="GBN07763.1"/>
    <property type="molecule type" value="Genomic_DNA"/>
</dbReference>